<evidence type="ECO:0000256" key="5">
    <source>
        <dbReference type="ARBA" id="ARBA00022989"/>
    </source>
</evidence>
<comment type="similarity">
    <text evidence="2">Belongs to the wax synthase family.</text>
</comment>
<organism evidence="10 11">
    <name type="scientific">Eragrostis curvula</name>
    <name type="common">weeping love grass</name>
    <dbReference type="NCBI Taxonomy" id="38414"/>
    <lineage>
        <taxon>Eukaryota</taxon>
        <taxon>Viridiplantae</taxon>
        <taxon>Streptophyta</taxon>
        <taxon>Embryophyta</taxon>
        <taxon>Tracheophyta</taxon>
        <taxon>Spermatophyta</taxon>
        <taxon>Magnoliopsida</taxon>
        <taxon>Liliopsida</taxon>
        <taxon>Poales</taxon>
        <taxon>Poaceae</taxon>
        <taxon>PACMAD clade</taxon>
        <taxon>Chloridoideae</taxon>
        <taxon>Eragrostideae</taxon>
        <taxon>Eragrostidinae</taxon>
        <taxon>Eragrostis</taxon>
    </lineage>
</organism>
<dbReference type="PIRSF" id="PIRSF037006">
    <property type="entry name" value="Wax_synthase"/>
    <property type="match status" value="1"/>
</dbReference>
<proteinExistence type="inferred from homology"/>
<evidence type="ECO:0000256" key="7">
    <source>
        <dbReference type="ARBA" id="ARBA00023315"/>
    </source>
</evidence>
<evidence type="ECO:0000256" key="2">
    <source>
        <dbReference type="ARBA" id="ARBA00007282"/>
    </source>
</evidence>
<keyword evidence="11" id="KW-1185">Reference proteome</keyword>
<feature type="transmembrane region" description="Helical" evidence="8">
    <location>
        <begin position="289"/>
        <end position="308"/>
    </location>
</feature>
<keyword evidence="6 8" id="KW-0472">Membrane</keyword>
<evidence type="ECO:0000256" key="8">
    <source>
        <dbReference type="SAM" id="Phobius"/>
    </source>
</evidence>
<accession>A0A5J9TPK9</accession>
<feature type="transmembrane region" description="Helical" evidence="8">
    <location>
        <begin position="152"/>
        <end position="177"/>
    </location>
</feature>
<evidence type="ECO:0000256" key="1">
    <source>
        <dbReference type="ARBA" id="ARBA00004141"/>
    </source>
</evidence>
<feature type="transmembrane region" description="Helical" evidence="8">
    <location>
        <begin position="62"/>
        <end position="80"/>
    </location>
</feature>
<dbReference type="GO" id="GO:0006629">
    <property type="term" value="P:lipid metabolic process"/>
    <property type="evidence" value="ECO:0007669"/>
    <property type="project" value="InterPro"/>
</dbReference>
<evidence type="ECO:0000256" key="4">
    <source>
        <dbReference type="ARBA" id="ARBA00022692"/>
    </source>
</evidence>
<evidence type="ECO:0000259" key="9">
    <source>
        <dbReference type="Pfam" id="PF13813"/>
    </source>
</evidence>
<evidence type="ECO:0000313" key="10">
    <source>
        <dbReference type="EMBL" id="TVU13323.1"/>
    </source>
</evidence>
<dbReference type="OrthoDB" id="1077582at2759"/>
<comment type="subcellular location">
    <subcellularLocation>
        <location evidence="1">Membrane</location>
        <topology evidence="1">Multi-pass membrane protein</topology>
    </subcellularLocation>
</comment>
<dbReference type="InterPro" id="IPR032805">
    <property type="entry name" value="Wax_synthase_dom"/>
</dbReference>
<dbReference type="InterPro" id="IPR017088">
    <property type="entry name" value="Wax_synthase_Magnoliopsida"/>
</dbReference>
<dbReference type="AlphaFoldDB" id="A0A5J9TPK9"/>
<keyword evidence="5 8" id="KW-1133">Transmembrane helix</keyword>
<dbReference type="GO" id="GO:0016020">
    <property type="term" value="C:membrane"/>
    <property type="evidence" value="ECO:0007669"/>
    <property type="project" value="UniProtKB-SubCell"/>
</dbReference>
<sequence length="351" mass="37445">MEMLRDSVPTVSMAVAAAGLYARAASSRLRPGLPRLAALLPVVAFLAVVPLAFTASAIVRGVAGFFFAWLATFKVALLAAGRGPLDPDLPALPFIFTATLPVKLSRRSSAAGATSSKATSVSLVSCAVKVAVIAAILRLYQFKHQLHPYVRLALYGVHIYCFLDLLLPCIAAAGGALGMEMEPQFDRPYLATSLRDFWGRRWNLMVSAVLRSSVYDPVRARAGKAAGVLAAFLVSGLMHEVMVYYLTMGAPTGEMAAFFLLHGACCVAEDWCARRLAASGWRRTPLPRAVATPLVVVFVAGTAFWLFFPPNLQGRRGGGAAGGVGCGGDVLRLRRKKAAPVIKMRKHVSNS</sequence>
<keyword evidence="3" id="KW-0808">Transferase</keyword>
<dbReference type="PANTHER" id="PTHR31595">
    <property type="entry name" value="LONG-CHAIN-ALCOHOL O-FATTY-ACYLTRANSFERASE 3-RELATED"/>
    <property type="match status" value="1"/>
</dbReference>
<comment type="caution">
    <text evidence="10">The sequence shown here is derived from an EMBL/GenBank/DDBJ whole genome shotgun (WGS) entry which is preliminary data.</text>
</comment>
<protein>
    <recommendedName>
        <fullName evidence="9">Wax synthase domain-containing protein</fullName>
    </recommendedName>
</protein>
<feature type="transmembrane region" description="Helical" evidence="8">
    <location>
        <begin position="121"/>
        <end position="140"/>
    </location>
</feature>
<evidence type="ECO:0000313" key="11">
    <source>
        <dbReference type="Proteomes" id="UP000324897"/>
    </source>
</evidence>
<feature type="non-terminal residue" evidence="10">
    <location>
        <position position="1"/>
    </location>
</feature>
<dbReference type="Gramene" id="TVU13323">
    <property type="protein sequence ID" value="TVU13323"/>
    <property type="gene ID" value="EJB05_40371"/>
</dbReference>
<reference evidence="10 11" key="1">
    <citation type="journal article" date="2019" name="Sci. Rep.">
        <title>A high-quality genome of Eragrostis curvula grass provides insights into Poaceae evolution and supports new strategies to enhance forage quality.</title>
        <authorList>
            <person name="Carballo J."/>
            <person name="Santos B.A.C.M."/>
            <person name="Zappacosta D."/>
            <person name="Garbus I."/>
            <person name="Selva J.P."/>
            <person name="Gallo C.A."/>
            <person name="Diaz A."/>
            <person name="Albertini E."/>
            <person name="Caccamo M."/>
            <person name="Echenique V."/>
        </authorList>
    </citation>
    <scope>NUCLEOTIDE SEQUENCE [LARGE SCALE GENOMIC DNA]</scope>
    <source>
        <strain evidence="11">cv. Victoria</strain>
        <tissue evidence="10">Leaf</tissue>
    </source>
</reference>
<evidence type="ECO:0000256" key="6">
    <source>
        <dbReference type="ARBA" id="ARBA00023136"/>
    </source>
</evidence>
<gene>
    <name evidence="10" type="ORF">EJB05_40371</name>
</gene>
<evidence type="ECO:0000256" key="3">
    <source>
        <dbReference type="ARBA" id="ARBA00022679"/>
    </source>
</evidence>
<keyword evidence="7" id="KW-0012">Acyltransferase</keyword>
<dbReference type="Pfam" id="PF13813">
    <property type="entry name" value="MBOAT_2"/>
    <property type="match status" value="1"/>
</dbReference>
<dbReference type="EMBL" id="RWGY01000034">
    <property type="protein sequence ID" value="TVU13323.1"/>
    <property type="molecule type" value="Genomic_DNA"/>
</dbReference>
<name>A0A5J9TPK9_9POAL</name>
<keyword evidence="4 8" id="KW-0812">Transmembrane</keyword>
<dbReference type="PANTHER" id="PTHR31595:SF35">
    <property type="entry name" value="OSJNBA0009K15.16 PROTEIN"/>
    <property type="match status" value="1"/>
</dbReference>
<dbReference type="GO" id="GO:0008374">
    <property type="term" value="F:O-acyltransferase activity"/>
    <property type="evidence" value="ECO:0007669"/>
    <property type="project" value="InterPro"/>
</dbReference>
<dbReference type="Proteomes" id="UP000324897">
    <property type="component" value="Unassembled WGS sequence"/>
</dbReference>
<feature type="transmembrane region" description="Helical" evidence="8">
    <location>
        <begin position="34"/>
        <end position="55"/>
    </location>
</feature>
<feature type="domain" description="Wax synthase" evidence="9">
    <location>
        <begin position="182"/>
        <end position="260"/>
    </location>
</feature>
<dbReference type="InterPro" id="IPR044851">
    <property type="entry name" value="Wax_synthase"/>
</dbReference>